<accession>A0A7I7RU36</accession>
<evidence type="ECO:0000313" key="1">
    <source>
        <dbReference type="EMBL" id="BBY48053.1"/>
    </source>
</evidence>
<dbReference type="RefSeq" id="WP_163917901.1">
    <property type="nucleotide sequence ID" value="NZ_AP022593.1"/>
</dbReference>
<dbReference type="CDD" id="cd02440">
    <property type="entry name" value="AdoMet_MTases"/>
    <property type="match status" value="1"/>
</dbReference>
<sequence>MFGELYERALAGERCFLRHADGHRAELPVQRWLGNCAVDEPFDDAVLAMCDGSTIELGCGPGRLIARLARAGVPALGVDRSSHAVRLAQALGAATMRADVFGPLPGAGSWRTVLLIDGNVGLGADPERILRRSRHLLADGGHCIAEFDAKYAGTTNTQVRLETDDESGPWFPWSMVGIDCADELAERSGLRLKDVHVIGDRAVASMARI</sequence>
<evidence type="ECO:0000313" key="2">
    <source>
        <dbReference type="Proteomes" id="UP000467428"/>
    </source>
</evidence>
<geneLocation type="plasmid" evidence="2">
    <name>pjcm18538 dna</name>
</geneLocation>
<name>A0A7I7RU36_9MYCO</name>
<reference evidence="1 2" key="1">
    <citation type="journal article" date="2019" name="Emerg. Microbes Infect.">
        <title>Comprehensive subspecies identification of 175 nontuberculous mycobacteria species based on 7547 genomic profiles.</title>
        <authorList>
            <person name="Matsumoto Y."/>
            <person name="Kinjo T."/>
            <person name="Motooka D."/>
            <person name="Nabeya D."/>
            <person name="Jung N."/>
            <person name="Uechi K."/>
            <person name="Horii T."/>
            <person name="Iida T."/>
            <person name="Fujita J."/>
            <person name="Nakamura S."/>
        </authorList>
    </citation>
    <scope>NUCLEOTIDE SEQUENCE [LARGE SCALE GENOMIC DNA]</scope>
    <source>
        <strain evidence="1 2">JCM 18538</strain>
    </source>
</reference>
<dbReference type="EMBL" id="AP022593">
    <property type="protein sequence ID" value="BBY48053.1"/>
    <property type="molecule type" value="Genomic_DNA"/>
</dbReference>
<dbReference type="GO" id="GO:0032259">
    <property type="term" value="P:methylation"/>
    <property type="evidence" value="ECO:0007669"/>
    <property type="project" value="UniProtKB-KW"/>
</dbReference>
<protein>
    <submittedName>
        <fullName evidence="1">Methyltransferase type 12</fullName>
    </submittedName>
</protein>
<dbReference type="AlphaFoldDB" id="A0A7I7RU36"/>
<keyword evidence="1" id="KW-0489">Methyltransferase</keyword>
<dbReference type="GO" id="GO:0008168">
    <property type="term" value="F:methyltransferase activity"/>
    <property type="evidence" value="ECO:0007669"/>
    <property type="project" value="UniProtKB-KW"/>
</dbReference>
<keyword evidence="2" id="KW-1185">Reference proteome</keyword>
<dbReference type="Proteomes" id="UP000467428">
    <property type="component" value="Chromosome"/>
</dbReference>
<dbReference type="Gene3D" id="3.40.50.150">
    <property type="entry name" value="Vaccinia Virus protein VP39"/>
    <property type="match status" value="1"/>
</dbReference>
<dbReference type="Pfam" id="PF13489">
    <property type="entry name" value="Methyltransf_23"/>
    <property type="match status" value="1"/>
</dbReference>
<dbReference type="SUPFAM" id="SSF53335">
    <property type="entry name" value="S-adenosyl-L-methionine-dependent methyltransferases"/>
    <property type="match status" value="1"/>
</dbReference>
<gene>
    <name evidence="1" type="ORF">MARA_15210</name>
</gene>
<dbReference type="InterPro" id="IPR029063">
    <property type="entry name" value="SAM-dependent_MTases_sf"/>
</dbReference>
<keyword evidence="1" id="KW-0808">Transferase</keyword>
<dbReference type="KEGG" id="marz:MARA_15210"/>
<organism evidence="1 2">
    <name type="scientific">Mycolicibacterium arabiense</name>
    <dbReference type="NCBI Taxonomy" id="1286181"/>
    <lineage>
        <taxon>Bacteria</taxon>
        <taxon>Bacillati</taxon>
        <taxon>Actinomycetota</taxon>
        <taxon>Actinomycetes</taxon>
        <taxon>Mycobacteriales</taxon>
        <taxon>Mycobacteriaceae</taxon>
        <taxon>Mycolicibacterium</taxon>
    </lineage>
</organism>
<proteinExistence type="predicted"/>